<feature type="binding site" evidence="6">
    <location>
        <begin position="298"/>
        <end position="301"/>
    </location>
    <ligand>
        <name>substrate</name>
    </ligand>
</feature>
<sequence length="424" mass="46913">MKPKLSVSLEFLHLENAIFCAEQSVSAGVDVIEIGSTLLKSTGLTSIKVLRERFPEVTLVADMKVQSNVESEIKAIAGAGANSITVSGNVSSEIWQQSLDVAKEHEVDVILDFRDLVRPQQYINEHIPDGFHSIMLSLDKSSFALLQKTTSLLSTPIGVQGVEEEDEIVEAISLGASTIGIRFCDEKDKSIQEAVKSILTILSNAKRTFPKDPFSLHEEQLLQLLEQVSPSDFCEVSERPCFLENVYPVQKYTKIAGKAATLKVWPGAEMAVLDFLMKMEPRCILVIDAGGRGSAVWGQMATEIAIKKELVGVVVYGSIKDVNKIREKGLPCYTSSITPIISKNQDSSFSENCPLKIGEVFIKPGDWLIGDDTGIISISKELIFFKTDEALKLYNERMEIIRGIENAKDKELEELVNKYKKLHS</sequence>
<dbReference type="Proteomes" id="UP000326354">
    <property type="component" value="Chromosome"/>
</dbReference>
<keyword evidence="3" id="KW-0456">Lyase</keyword>
<comment type="cofactor">
    <cofactor evidence="1">
        <name>a divalent metal cation</name>
        <dbReference type="ChEBI" id="CHEBI:60240"/>
    </cofactor>
</comment>
<dbReference type="InterPro" id="IPR013785">
    <property type="entry name" value="Aldolase_TIM"/>
</dbReference>
<dbReference type="PANTHER" id="PTHR33254">
    <property type="entry name" value="4-HYDROXY-4-METHYL-2-OXOGLUTARATE ALDOLASE 3-RELATED"/>
    <property type="match status" value="1"/>
</dbReference>
<evidence type="ECO:0000256" key="2">
    <source>
        <dbReference type="ARBA" id="ARBA00016549"/>
    </source>
</evidence>
<organism evidence="8 9">
    <name type="scientific">Uabimicrobium amorphum</name>
    <dbReference type="NCBI Taxonomy" id="2596890"/>
    <lineage>
        <taxon>Bacteria</taxon>
        <taxon>Pseudomonadati</taxon>
        <taxon>Planctomycetota</taxon>
        <taxon>Candidatus Uabimicrobiia</taxon>
        <taxon>Candidatus Uabimicrobiales</taxon>
        <taxon>Candidatus Uabimicrobiaceae</taxon>
        <taxon>Candidatus Uabimicrobium</taxon>
    </lineage>
</organism>
<dbReference type="SUPFAM" id="SSF51366">
    <property type="entry name" value="Ribulose-phoshate binding barrel"/>
    <property type="match status" value="1"/>
</dbReference>
<dbReference type="InterPro" id="IPR001754">
    <property type="entry name" value="OMPdeCOase_dom"/>
</dbReference>
<evidence type="ECO:0000313" key="9">
    <source>
        <dbReference type="Proteomes" id="UP000326354"/>
    </source>
</evidence>
<dbReference type="RefSeq" id="WP_151968871.1">
    <property type="nucleotide sequence ID" value="NZ_AP019860.1"/>
</dbReference>
<dbReference type="Pfam" id="PF03737">
    <property type="entry name" value="RraA-like"/>
    <property type="match status" value="1"/>
</dbReference>
<keyword evidence="6" id="KW-0479">Metal-binding</keyword>
<dbReference type="InterPro" id="IPR011060">
    <property type="entry name" value="RibuloseP-bd_barrel"/>
</dbReference>
<dbReference type="PANTHER" id="PTHR33254:SF4">
    <property type="entry name" value="4-HYDROXY-4-METHYL-2-OXOGLUTARATE ALDOLASE 3-RELATED"/>
    <property type="match status" value="1"/>
</dbReference>
<keyword evidence="9" id="KW-1185">Reference proteome</keyword>
<feature type="binding site" evidence="6">
    <location>
        <position position="321"/>
    </location>
    <ligand>
        <name>Mg(2+)</name>
        <dbReference type="ChEBI" id="CHEBI:18420"/>
    </ligand>
</feature>
<dbReference type="Gene3D" id="3.20.20.70">
    <property type="entry name" value="Aldolase class I"/>
    <property type="match status" value="1"/>
</dbReference>
<evidence type="ECO:0000313" key="8">
    <source>
        <dbReference type="EMBL" id="BBM84737.1"/>
    </source>
</evidence>
<dbReference type="OrthoDB" id="43475at2"/>
<evidence type="ECO:0000256" key="6">
    <source>
        <dbReference type="PIRSR" id="PIRSR605493-1"/>
    </source>
</evidence>
<dbReference type="EMBL" id="AP019860">
    <property type="protein sequence ID" value="BBM84737.1"/>
    <property type="molecule type" value="Genomic_DNA"/>
</dbReference>
<proteinExistence type="predicted"/>
<dbReference type="KEGG" id="uam:UABAM_03098"/>
<dbReference type="GO" id="GO:0004590">
    <property type="term" value="F:orotidine-5'-phosphate decarboxylase activity"/>
    <property type="evidence" value="ECO:0007669"/>
    <property type="project" value="InterPro"/>
</dbReference>
<keyword evidence="6" id="KW-0460">Magnesium</keyword>
<dbReference type="GO" id="GO:0006207">
    <property type="term" value="P:'de novo' pyrimidine nucleobase biosynthetic process"/>
    <property type="evidence" value="ECO:0007669"/>
    <property type="project" value="InterPro"/>
</dbReference>
<comment type="cofactor">
    <cofactor evidence="6">
        <name>Mg(2+)</name>
        <dbReference type="ChEBI" id="CHEBI:18420"/>
    </cofactor>
</comment>
<reference evidence="8 9" key="1">
    <citation type="submission" date="2019-08" db="EMBL/GenBank/DDBJ databases">
        <title>Complete genome sequence of Candidatus Uab amorphum.</title>
        <authorList>
            <person name="Shiratori T."/>
            <person name="Suzuki S."/>
            <person name="Kakizawa Y."/>
            <person name="Ishida K."/>
        </authorList>
    </citation>
    <scope>NUCLEOTIDE SEQUENCE [LARGE SCALE GENOMIC DNA]</scope>
    <source>
        <strain evidence="8 9">SRT547</strain>
    </source>
</reference>
<protein>
    <recommendedName>
        <fullName evidence="2">Putative 4-hydroxy-4-methyl-2-oxoglutarate aldolase</fullName>
    </recommendedName>
    <alternativeName>
        <fullName evidence="4">Regulator of ribonuclease activity homolog</fullName>
    </alternativeName>
    <alternativeName>
        <fullName evidence="5">RraA-like protein</fullName>
    </alternativeName>
</protein>
<dbReference type="SUPFAM" id="SSF89562">
    <property type="entry name" value="RraA-like"/>
    <property type="match status" value="1"/>
</dbReference>
<evidence type="ECO:0000256" key="5">
    <source>
        <dbReference type="ARBA" id="ARBA00030169"/>
    </source>
</evidence>
<evidence type="ECO:0000256" key="1">
    <source>
        <dbReference type="ARBA" id="ARBA00001968"/>
    </source>
</evidence>
<feature type="domain" description="Orotidine 5'-phosphate decarboxylase" evidence="7">
    <location>
        <begin position="3"/>
        <end position="106"/>
    </location>
</feature>
<dbReference type="InterPro" id="IPR005493">
    <property type="entry name" value="RraA/RraA-like"/>
</dbReference>
<dbReference type="GO" id="GO:0046872">
    <property type="term" value="F:metal ion binding"/>
    <property type="evidence" value="ECO:0007669"/>
    <property type="project" value="UniProtKB-KW"/>
</dbReference>
<dbReference type="Pfam" id="PF00215">
    <property type="entry name" value="OMPdecase"/>
    <property type="match status" value="1"/>
</dbReference>
<evidence type="ECO:0000256" key="3">
    <source>
        <dbReference type="ARBA" id="ARBA00023239"/>
    </source>
</evidence>
<evidence type="ECO:0000259" key="7">
    <source>
        <dbReference type="Pfam" id="PF00215"/>
    </source>
</evidence>
<name>A0A5S9INE8_UABAM</name>
<dbReference type="CDD" id="cd16841">
    <property type="entry name" value="RraA_family"/>
    <property type="match status" value="1"/>
</dbReference>
<dbReference type="InterPro" id="IPR036704">
    <property type="entry name" value="RraA/RraA-like_sf"/>
</dbReference>
<dbReference type="Gene3D" id="3.50.30.40">
    <property type="entry name" value="Ribonuclease E inhibitor RraA/RraA-like"/>
    <property type="match status" value="1"/>
</dbReference>
<dbReference type="AlphaFoldDB" id="A0A5S9INE8"/>
<gene>
    <name evidence="8" type="ORF">UABAM_03098</name>
</gene>
<evidence type="ECO:0000256" key="4">
    <source>
        <dbReference type="ARBA" id="ARBA00029596"/>
    </source>
</evidence>
<accession>A0A5S9INE8</accession>